<dbReference type="InterPro" id="IPR015866">
    <property type="entry name" value="Ser-tRNA-synth_1_N"/>
</dbReference>
<dbReference type="Proteomes" id="UP000673691">
    <property type="component" value="Unassembled WGS sequence"/>
</dbReference>
<dbReference type="OrthoDB" id="10264585at2759"/>
<feature type="domain" description="Serine-tRNA synthetase type1 N-terminal" evidence="3">
    <location>
        <begin position="1"/>
        <end position="44"/>
    </location>
</feature>
<dbReference type="InterPro" id="IPR010978">
    <property type="entry name" value="tRNA-bd_arm"/>
</dbReference>
<comment type="caution">
    <text evidence="4">The sequence shown here is derived from an EMBL/GenBank/DDBJ whole genome shotgun (WGS) entry which is preliminary data.</text>
</comment>
<name>A0A8H7ZMG7_9FUNG</name>
<evidence type="ECO:0000259" key="3">
    <source>
        <dbReference type="Pfam" id="PF02403"/>
    </source>
</evidence>
<dbReference type="GO" id="GO:0004828">
    <property type="term" value="F:serine-tRNA ligase activity"/>
    <property type="evidence" value="ECO:0007669"/>
    <property type="project" value="InterPro"/>
</dbReference>
<dbReference type="AlphaFoldDB" id="A0A8H7ZMG7"/>
<reference evidence="4 5" key="1">
    <citation type="journal article" name="Sci. Rep.">
        <title>Genome-scale phylogenetic analyses confirm Olpidium as the closest living zoosporic fungus to the non-flagellated, terrestrial fungi.</title>
        <authorList>
            <person name="Chang Y."/>
            <person name="Rochon D."/>
            <person name="Sekimoto S."/>
            <person name="Wang Y."/>
            <person name="Chovatia M."/>
            <person name="Sandor L."/>
            <person name="Salamov A."/>
            <person name="Grigoriev I.V."/>
            <person name="Stajich J.E."/>
            <person name="Spatafora J.W."/>
        </authorList>
    </citation>
    <scope>NUCLEOTIDE SEQUENCE [LARGE SCALE GENOMIC DNA]</scope>
    <source>
        <strain evidence="4">S191</strain>
    </source>
</reference>
<proteinExistence type="predicted"/>
<keyword evidence="5" id="KW-1185">Reference proteome</keyword>
<organism evidence="4 5">
    <name type="scientific">Olpidium bornovanus</name>
    <dbReference type="NCBI Taxonomy" id="278681"/>
    <lineage>
        <taxon>Eukaryota</taxon>
        <taxon>Fungi</taxon>
        <taxon>Fungi incertae sedis</taxon>
        <taxon>Olpidiomycota</taxon>
        <taxon>Olpidiomycotina</taxon>
        <taxon>Olpidiomycetes</taxon>
        <taxon>Olpidiales</taxon>
        <taxon>Olpidiaceae</taxon>
        <taxon>Olpidium</taxon>
    </lineage>
</organism>
<evidence type="ECO:0000313" key="4">
    <source>
        <dbReference type="EMBL" id="KAG5455628.1"/>
    </source>
</evidence>
<dbReference type="InterPro" id="IPR002317">
    <property type="entry name" value="Ser-tRNA-ligase_type_1"/>
</dbReference>
<evidence type="ECO:0000256" key="2">
    <source>
        <dbReference type="SAM" id="MobiDB-lite"/>
    </source>
</evidence>
<evidence type="ECO:0000313" key="5">
    <source>
        <dbReference type="Proteomes" id="UP000673691"/>
    </source>
</evidence>
<dbReference type="Gene3D" id="1.10.287.40">
    <property type="entry name" value="Serine-tRNA synthetase, tRNA binding domain"/>
    <property type="match status" value="1"/>
</dbReference>
<feature type="region of interest" description="Disordered" evidence="2">
    <location>
        <begin position="156"/>
        <end position="195"/>
    </location>
</feature>
<protein>
    <recommendedName>
        <fullName evidence="3">Serine-tRNA synthetase type1 N-terminal domain-containing protein</fullName>
    </recommendedName>
</protein>
<feature type="coiled-coil region" evidence="1">
    <location>
        <begin position="88"/>
        <end position="125"/>
    </location>
</feature>
<dbReference type="UniPathway" id="UPA00906">
    <property type="reaction ID" value="UER00895"/>
</dbReference>
<keyword evidence="1" id="KW-0175">Coiled coil</keyword>
<dbReference type="InterPro" id="IPR042103">
    <property type="entry name" value="SerRS_1_N_sf"/>
</dbReference>
<dbReference type="Pfam" id="PF02403">
    <property type="entry name" value="Seryl_tRNA_N"/>
    <property type="match status" value="2"/>
</dbReference>
<feature type="domain" description="Serine-tRNA synthetase type1 N-terminal" evidence="3">
    <location>
        <begin position="84"/>
        <end position="151"/>
    </location>
</feature>
<dbReference type="EMBL" id="JAEFCI010013046">
    <property type="protein sequence ID" value="KAG5455628.1"/>
    <property type="molecule type" value="Genomic_DNA"/>
</dbReference>
<sequence length="195" mass="20739">MLDVNLFLADKGGDPEKVRESQRRRGAPVAAVDAVVALYDEWRKGGVGGVALLHLLLSPSPSPFLSCLALRRADFLFFFLFPQARFALDELNTRKNAAQKEIAKRMKAKEDASDLLAQKKEIEDQAADLGTTIRERDAALKDALADIGNIVHDSVPVSNDEVGAEGGSRAVAVGRNSAGSGEGEGRPAGSPSQAT</sequence>
<dbReference type="SUPFAM" id="SSF46589">
    <property type="entry name" value="tRNA-binding arm"/>
    <property type="match status" value="1"/>
</dbReference>
<evidence type="ECO:0000256" key="1">
    <source>
        <dbReference type="SAM" id="Coils"/>
    </source>
</evidence>
<dbReference type="GO" id="GO:0005524">
    <property type="term" value="F:ATP binding"/>
    <property type="evidence" value="ECO:0007669"/>
    <property type="project" value="InterPro"/>
</dbReference>
<accession>A0A8H7ZMG7</accession>
<dbReference type="PANTHER" id="PTHR11778">
    <property type="entry name" value="SERYL-TRNA SYNTHETASE"/>
    <property type="match status" value="1"/>
</dbReference>
<gene>
    <name evidence="4" type="ORF">BJ554DRAFT_4890</name>
</gene>
<dbReference type="GO" id="GO:0006434">
    <property type="term" value="P:seryl-tRNA aminoacylation"/>
    <property type="evidence" value="ECO:0007669"/>
    <property type="project" value="InterPro"/>
</dbReference>